<dbReference type="InterPro" id="IPR003004">
    <property type="entry name" value="GspF/PilC"/>
</dbReference>
<keyword evidence="11" id="KW-1185">Reference proteome</keyword>
<feature type="transmembrane region" description="Helical" evidence="8">
    <location>
        <begin position="172"/>
        <end position="200"/>
    </location>
</feature>
<proteinExistence type="inferred from homology"/>
<evidence type="ECO:0000256" key="6">
    <source>
        <dbReference type="ARBA" id="ARBA00022989"/>
    </source>
</evidence>
<feature type="transmembrane region" description="Helical" evidence="8">
    <location>
        <begin position="224"/>
        <end position="243"/>
    </location>
</feature>
<keyword evidence="7 8" id="KW-0472">Membrane</keyword>
<dbReference type="PANTHER" id="PTHR30012:SF0">
    <property type="entry name" value="TYPE II SECRETION SYSTEM PROTEIN F-RELATED"/>
    <property type="match status" value="1"/>
</dbReference>
<dbReference type="GO" id="GO:0005886">
    <property type="term" value="C:plasma membrane"/>
    <property type="evidence" value="ECO:0007669"/>
    <property type="project" value="UniProtKB-SubCell"/>
</dbReference>
<evidence type="ECO:0000256" key="1">
    <source>
        <dbReference type="ARBA" id="ARBA00004429"/>
    </source>
</evidence>
<dbReference type="InterPro" id="IPR042094">
    <property type="entry name" value="T2SS_GspF_sf"/>
</dbReference>
<keyword evidence="4" id="KW-0997">Cell inner membrane</keyword>
<comment type="caution">
    <text evidence="10">The sequence shown here is derived from an EMBL/GenBank/DDBJ whole genome shotgun (WGS) entry which is preliminary data.</text>
</comment>
<evidence type="ECO:0000313" key="11">
    <source>
        <dbReference type="Proteomes" id="UP000187408"/>
    </source>
</evidence>
<dbReference type="STRING" id="1914305.BLW93_03265"/>
<accession>A0A1R1MLY0</accession>
<feature type="domain" description="Type II secretion system protein GspF" evidence="9">
    <location>
        <begin position="71"/>
        <end position="194"/>
    </location>
</feature>
<dbReference type="AlphaFoldDB" id="A0A1R1MLY0"/>
<sequence length="405" mass="45259">MPVYSYRGKTILGKVKRGKVTADNIDIAKNLIRSKGVVYIESLKEEKSSGLNMEINLSFMDKVKLKDIVLFTRQLYSMINAGIPLVSALRALEQQVSNRKLKEIIKDVAKQVEEGGRFSAALAKYRDVFGDLYISMIKAAEEAGTLDTTLKRLAEYLEKVEHLRSKVKSAMFYPTFVLIIASIIVAGILIFVIPTFAGIYKEFGGELPALTRMVIKASDFLRDYIGWLIAGIVIFIFIFKRLLKIPKFKYYFDLFMLKVPVFGELILKSSIANFARTLSSMFSSGINILKALDIAAETSNNQIIQEEISKVKEQVEKGISLAVALSRSKIFPPMLINMVAIGEDAGNLDEMLAKVADFYEEEVDTMVDGLTSLIEPLMMVFIGGVIGFIIIAMYLPIFKMGSLIK</sequence>
<organism evidence="10 11">
    <name type="scientific">Desulfurobacterium indicum</name>
    <dbReference type="NCBI Taxonomy" id="1914305"/>
    <lineage>
        <taxon>Bacteria</taxon>
        <taxon>Pseudomonadati</taxon>
        <taxon>Aquificota</taxon>
        <taxon>Aquificia</taxon>
        <taxon>Desulfurobacteriales</taxon>
        <taxon>Desulfurobacteriaceae</taxon>
        <taxon>Desulfurobacterium</taxon>
    </lineage>
</organism>
<dbReference type="InterPro" id="IPR018076">
    <property type="entry name" value="T2SS_GspF_dom"/>
</dbReference>
<dbReference type="OrthoDB" id="9805682at2"/>
<comment type="similarity">
    <text evidence="2">Belongs to the GSP F family.</text>
</comment>
<comment type="subcellular location">
    <subcellularLocation>
        <location evidence="1">Cell inner membrane</location>
        <topology evidence="1">Multi-pass membrane protein</topology>
    </subcellularLocation>
</comment>
<reference evidence="10 11" key="1">
    <citation type="submission" date="2016-10" db="EMBL/GenBank/DDBJ databases">
        <title>Genome sequence of a sulfur-reducing bacterium Desulfurobacterium indicum K6013.</title>
        <authorList>
            <person name="Cao J."/>
            <person name="Shao Z."/>
            <person name="Alain K."/>
            <person name="Jebbar M."/>
        </authorList>
    </citation>
    <scope>NUCLEOTIDE SEQUENCE [LARGE SCALE GENOMIC DNA]</scope>
    <source>
        <strain evidence="10 11">K6013</strain>
    </source>
</reference>
<evidence type="ECO:0000256" key="3">
    <source>
        <dbReference type="ARBA" id="ARBA00022475"/>
    </source>
</evidence>
<dbReference type="Pfam" id="PF00482">
    <property type="entry name" value="T2SSF"/>
    <property type="match status" value="2"/>
</dbReference>
<dbReference type="FunFam" id="1.20.81.30:FF:000001">
    <property type="entry name" value="Type II secretion system protein F"/>
    <property type="match status" value="2"/>
</dbReference>
<dbReference type="Gene3D" id="1.20.81.30">
    <property type="entry name" value="Type II secretion system (T2SS), domain F"/>
    <property type="match status" value="2"/>
</dbReference>
<evidence type="ECO:0000256" key="4">
    <source>
        <dbReference type="ARBA" id="ARBA00022519"/>
    </source>
</evidence>
<keyword evidence="5 8" id="KW-0812">Transmembrane</keyword>
<dbReference type="EMBL" id="MOEN01000008">
    <property type="protein sequence ID" value="OMH40822.1"/>
    <property type="molecule type" value="Genomic_DNA"/>
</dbReference>
<dbReference type="PANTHER" id="PTHR30012">
    <property type="entry name" value="GENERAL SECRETION PATHWAY PROTEIN"/>
    <property type="match status" value="1"/>
</dbReference>
<evidence type="ECO:0000256" key="2">
    <source>
        <dbReference type="ARBA" id="ARBA00005745"/>
    </source>
</evidence>
<keyword evidence="6 8" id="KW-1133">Transmembrane helix</keyword>
<dbReference type="PRINTS" id="PR00812">
    <property type="entry name" value="BCTERIALGSPF"/>
</dbReference>
<evidence type="ECO:0000256" key="5">
    <source>
        <dbReference type="ARBA" id="ARBA00022692"/>
    </source>
</evidence>
<gene>
    <name evidence="10" type="ORF">BLW93_03265</name>
</gene>
<keyword evidence="3" id="KW-1003">Cell membrane</keyword>
<feature type="domain" description="Type II secretion system protein GspF" evidence="9">
    <location>
        <begin position="274"/>
        <end position="396"/>
    </location>
</feature>
<feature type="transmembrane region" description="Helical" evidence="8">
    <location>
        <begin position="377"/>
        <end position="397"/>
    </location>
</feature>
<evidence type="ECO:0000256" key="8">
    <source>
        <dbReference type="SAM" id="Phobius"/>
    </source>
</evidence>
<name>A0A1R1MLY0_9BACT</name>
<evidence type="ECO:0000259" key="9">
    <source>
        <dbReference type="Pfam" id="PF00482"/>
    </source>
</evidence>
<evidence type="ECO:0000256" key="7">
    <source>
        <dbReference type="ARBA" id="ARBA00023136"/>
    </source>
</evidence>
<dbReference type="Proteomes" id="UP000187408">
    <property type="component" value="Unassembled WGS sequence"/>
</dbReference>
<protein>
    <submittedName>
        <fullName evidence="10">Type II secretion protein F</fullName>
    </submittedName>
</protein>
<evidence type="ECO:0000313" key="10">
    <source>
        <dbReference type="EMBL" id="OMH40822.1"/>
    </source>
</evidence>